<dbReference type="InterPro" id="IPR010679">
    <property type="entry name" value="DUF1254"/>
</dbReference>
<dbReference type="Pfam" id="PF06863">
    <property type="entry name" value="DUF1254"/>
    <property type="match status" value="1"/>
</dbReference>
<dbReference type="InterPro" id="IPR010621">
    <property type="entry name" value="DUF1214"/>
</dbReference>
<sequence length="506" mass="56270">MKKQIIAATLASLIGAGAQAADTGANRNLFKTAGQKETASDFAPAPEKIKTEFGTLKFEGGAFPDAKSAQKIYDEMDLQRATQAYMDFFPPMSLYTIVKSQIRDFGFKSASDIGVMADFMTPTENYLTGNDITVYAFASIDLKIDGATVVEIPPGMYGNANDAAFKYLTDFGPTGPDKGKGGKYLFLPPGYEGKIPKGYFVFHSPGYRIWAMMRGFGEVGNGDQAVKWFEDRLKVYPLASGPREHKAVNCSGIGANTLPPEDGSYYETLNEIIQYEPTELFSPELLGRLATLGIEKGKPFNPDARMKNIFEQAAKQGVAMSRTIVYDCRDPEIKYWSNRHWEKMFIRNTEFTENGHTDIEARTVWHYQAICVSPNLLSTTPGVGTSYLTCFRDKEGDYLLGDNTYRLSVPAKPPVKRFWAVTAYDALSRSLLDSGGNITVGSMSKPEVNADGSVDMYFGPKCPEGKEKNWIKTDPAKGFFVVFRFYGPEEGYIKKTWVLNDFERIK</sequence>
<evidence type="ECO:0000313" key="4">
    <source>
        <dbReference type="EMBL" id="VGO23442.1"/>
    </source>
</evidence>
<evidence type="ECO:0000259" key="2">
    <source>
        <dbReference type="Pfam" id="PF06742"/>
    </source>
</evidence>
<evidence type="ECO:0000256" key="1">
    <source>
        <dbReference type="SAM" id="SignalP"/>
    </source>
</evidence>
<feature type="domain" description="DUF1254" evidence="3">
    <location>
        <begin position="115"/>
        <end position="237"/>
    </location>
</feature>
<name>A0A6C2USY5_9BACT</name>
<dbReference type="InterPro" id="IPR037050">
    <property type="entry name" value="DUF1254_sf"/>
</dbReference>
<dbReference type="Proteomes" id="UP000346198">
    <property type="component" value="Unassembled WGS sequence"/>
</dbReference>
<dbReference type="Gene3D" id="2.60.40.1610">
    <property type="entry name" value="Domain of unknown function DUF1254"/>
    <property type="match status" value="1"/>
</dbReference>
<feature type="chain" id="PRO_5025409807" description="DUF1254 domain-containing protein" evidence="1">
    <location>
        <begin position="21"/>
        <end position="506"/>
    </location>
</feature>
<evidence type="ECO:0000259" key="3">
    <source>
        <dbReference type="Pfam" id="PF06863"/>
    </source>
</evidence>
<dbReference type="EMBL" id="CAAHFH010000004">
    <property type="protein sequence ID" value="VGO23442.1"/>
    <property type="molecule type" value="Genomic_DNA"/>
</dbReference>
<accession>A0A6C2USY5</accession>
<gene>
    <name evidence="4" type="ORF">SCARR_05549</name>
</gene>
<dbReference type="PANTHER" id="PTHR36509">
    <property type="entry name" value="BLL3101 PROTEIN"/>
    <property type="match status" value="1"/>
</dbReference>
<keyword evidence="1" id="KW-0732">Signal</keyword>
<dbReference type="Pfam" id="PF06742">
    <property type="entry name" value="DUF1214"/>
    <property type="match status" value="1"/>
</dbReference>
<dbReference type="Gene3D" id="2.60.120.600">
    <property type="entry name" value="Domain of unknown function DUF1214, C-terminal domain"/>
    <property type="match status" value="1"/>
</dbReference>
<dbReference type="SUPFAM" id="SSF160935">
    <property type="entry name" value="VPA0735-like"/>
    <property type="match status" value="1"/>
</dbReference>
<dbReference type="AlphaFoldDB" id="A0A6C2USY5"/>
<feature type="signal peptide" evidence="1">
    <location>
        <begin position="1"/>
        <end position="20"/>
    </location>
</feature>
<proteinExistence type="predicted"/>
<dbReference type="RefSeq" id="WP_136065831.1">
    <property type="nucleotide sequence ID" value="NZ_CAAHFH010000004.1"/>
</dbReference>
<keyword evidence="5" id="KW-1185">Reference proteome</keyword>
<feature type="domain" description="DUF1214" evidence="2">
    <location>
        <begin position="386"/>
        <end position="490"/>
    </location>
</feature>
<dbReference type="PANTHER" id="PTHR36509:SF3">
    <property type="entry name" value="SIGNAL PEPTIDE PROTEIN"/>
    <property type="match status" value="1"/>
</dbReference>
<organism evidence="4 5">
    <name type="scientific">Pontiella sulfatireligans</name>
    <dbReference type="NCBI Taxonomy" id="2750658"/>
    <lineage>
        <taxon>Bacteria</taxon>
        <taxon>Pseudomonadati</taxon>
        <taxon>Kiritimatiellota</taxon>
        <taxon>Kiritimatiellia</taxon>
        <taxon>Kiritimatiellales</taxon>
        <taxon>Pontiellaceae</taxon>
        <taxon>Pontiella</taxon>
    </lineage>
</organism>
<evidence type="ECO:0000313" key="5">
    <source>
        <dbReference type="Proteomes" id="UP000346198"/>
    </source>
</evidence>
<dbReference type="Gene3D" id="1.10.3360.10">
    <property type="entry name" value="VPA0735-like domain"/>
    <property type="match status" value="1"/>
</dbReference>
<reference evidence="4 5" key="1">
    <citation type="submission" date="2019-04" db="EMBL/GenBank/DDBJ databases">
        <authorList>
            <person name="Van Vliet M D."/>
        </authorList>
    </citation>
    <scope>NUCLEOTIDE SEQUENCE [LARGE SCALE GENOMIC DNA]</scope>
    <source>
        <strain evidence="4 5">F21</strain>
    </source>
</reference>
<protein>
    <recommendedName>
        <fullName evidence="6">DUF1254 domain-containing protein</fullName>
    </recommendedName>
</protein>
<dbReference type="InterPro" id="IPR037049">
    <property type="entry name" value="DUF1214_C_sf"/>
</dbReference>
<evidence type="ECO:0008006" key="6">
    <source>
        <dbReference type="Google" id="ProtNLM"/>
    </source>
</evidence>